<reference evidence="2" key="1">
    <citation type="submission" date="2021-03" db="EMBL/GenBank/DDBJ databases">
        <title>Draft genome sequence of rust myrtle Austropuccinia psidii MF-1, a brazilian biotype.</title>
        <authorList>
            <person name="Quecine M.C."/>
            <person name="Pachon D.M.R."/>
            <person name="Bonatelli M.L."/>
            <person name="Correr F.H."/>
            <person name="Franceschini L.M."/>
            <person name="Leite T.F."/>
            <person name="Margarido G.R.A."/>
            <person name="Almeida C.A."/>
            <person name="Ferrarezi J.A."/>
            <person name="Labate C.A."/>
        </authorList>
    </citation>
    <scope>NUCLEOTIDE SEQUENCE</scope>
    <source>
        <strain evidence="2">MF-1</strain>
    </source>
</reference>
<evidence type="ECO:0000256" key="1">
    <source>
        <dbReference type="SAM" id="MobiDB-lite"/>
    </source>
</evidence>
<organism evidence="2 3">
    <name type="scientific">Austropuccinia psidii MF-1</name>
    <dbReference type="NCBI Taxonomy" id="1389203"/>
    <lineage>
        <taxon>Eukaryota</taxon>
        <taxon>Fungi</taxon>
        <taxon>Dikarya</taxon>
        <taxon>Basidiomycota</taxon>
        <taxon>Pucciniomycotina</taxon>
        <taxon>Pucciniomycetes</taxon>
        <taxon>Pucciniales</taxon>
        <taxon>Sphaerophragmiaceae</taxon>
        <taxon>Austropuccinia</taxon>
    </lineage>
</organism>
<feature type="region of interest" description="Disordered" evidence="1">
    <location>
        <begin position="1"/>
        <end position="56"/>
    </location>
</feature>
<dbReference type="EMBL" id="AVOT02134962">
    <property type="protein sequence ID" value="MBW0589617.1"/>
    <property type="molecule type" value="Genomic_DNA"/>
</dbReference>
<proteinExistence type="predicted"/>
<evidence type="ECO:0000313" key="3">
    <source>
        <dbReference type="Proteomes" id="UP000765509"/>
    </source>
</evidence>
<name>A0A9Q3KZ09_9BASI</name>
<keyword evidence="3" id="KW-1185">Reference proteome</keyword>
<dbReference type="AlphaFoldDB" id="A0A9Q3KZ09"/>
<comment type="caution">
    <text evidence="2">The sequence shown here is derived from an EMBL/GenBank/DDBJ whole genome shotgun (WGS) entry which is preliminary data.</text>
</comment>
<feature type="compositionally biased region" description="Acidic residues" evidence="1">
    <location>
        <begin position="1"/>
        <end position="12"/>
    </location>
</feature>
<sequence length="97" mass="10888">MEEDGKIDDTEEVPPNANQNSPSAAIDNTGVGFGIMEENPPRIIKHTPQKPKSFPFGRRDLMSQLSSFSLELGRKEQNFENDIVSLGGIFRYPKDHK</sequence>
<protein>
    <submittedName>
        <fullName evidence="2">Uncharacterized protein</fullName>
    </submittedName>
</protein>
<dbReference type="Proteomes" id="UP000765509">
    <property type="component" value="Unassembled WGS sequence"/>
</dbReference>
<evidence type="ECO:0000313" key="2">
    <source>
        <dbReference type="EMBL" id="MBW0589617.1"/>
    </source>
</evidence>
<gene>
    <name evidence="2" type="ORF">O181_129332</name>
</gene>
<accession>A0A9Q3KZ09</accession>